<dbReference type="AlphaFoldDB" id="A0A0C9W5H9"/>
<gene>
    <name evidence="1" type="ORF">HYDPIDRAFT_30778</name>
</gene>
<dbReference type="Gene3D" id="2.80.10.50">
    <property type="match status" value="1"/>
</dbReference>
<dbReference type="Pfam" id="PF16850">
    <property type="entry name" value="Inhibitor_I66"/>
    <property type="match status" value="1"/>
</dbReference>
<organism evidence="1 2">
    <name type="scientific">Hydnomerulius pinastri MD-312</name>
    <dbReference type="NCBI Taxonomy" id="994086"/>
    <lineage>
        <taxon>Eukaryota</taxon>
        <taxon>Fungi</taxon>
        <taxon>Dikarya</taxon>
        <taxon>Basidiomycota</taxon>
        <taxon>Agaricomycotina</taxon>
        <taxon>Agaricomycetes</taxon>
        <taxon>Agaricomycetidae</taxon>
        <taxon>Boletales</taxon>
        <taxon>Boletales incertae sedis</taxon>
        <taxon>Leucogyrophana</taxon>
    </lineage>
</organism>
<keyword evidence="2" id="KW-1185">Reference proteome</keyword>
<dbReference type="OrthoDB" id="2668679at2759"/>
<dbReference type="HOGENOM" id="CLU_115968_4_0_1"/>
<accession>A0A0C9W5H9</accession>
<dbReference type="InterPro" id="IPR031755">
    <property type="entry name" value="Inhibitor_I66"/>
</dbReference>
<dbReference type="EMBL" id="KN839858">
    <property type="protein sequence ID" value="KIJ61953.1"/>
    <property type="molecule type" value="Genomic_DNA"/>
</dbReference>
<reference evidence="1 2" key="1">
    <citation type="submission" date="2014-04" db="EMBL/GenBank/DDBJ databases">
        <title>Evolutionary Origins and Diversification of the Mycorrhizal Mutualists.</title>
        <authorList>
            <consortium name="DOE Joint Genome Institute"/>
            <consortium name="Mycorrhizal Genomics Consortium"/>
            <person name="Kohler A."/>
            <person name="Kuo A."/>
            <person name="Nagy L.G."/>
            <person name="Floudas D."/>
            <person name="Copeland A."/>
            <person name="Barry K.W."/>
            <person name="Cichocki N."/>
            <person name="Veneault-Fourrey C."/>
            <person name="LaButti K."/>
            <person name="Lindquist E.A."/>
            <person name="Lipzen A."/>
            <person name="Lundell T."/>
            <person name="Morin E."/>
            <person name="Murat C."/>
            <person name="Riley R."/>
            <person name="Ohm R."/>
            <person name="Sun H."/>
            <person name="Tunlid A."/>
            <person name="Henrissat B."/>
            <person name="Grigoriev I.V."/>
            <person name="Hibbett D.S."/>
            <person name="Martin F."/>
        </authorList>
    </citation>
    <scope>NUCLEOTIDE SEQUENCE [LARGE SCALE GENOMIC DNA]</scope>
    <source>
        <strain evidence="1 2">MD-312</strain>
    </source>
</reference>
<evidence type="ECO:0000313" key="1">
    <source>
        <dbReference type="EMBL" id="KIJ61953.1"/>
    </source>
</evidence>
<dbReference type="CDD" id="cd23428">
    <property type="entry name" value="beta-trefoil_Ricin_SPI"/>
    <property type="match status" value="1"/>
</dbReference>
<name>A0A0C9W5H9_9AGAM</name>
<dbReference type="GO" id="GO:0004867">
    <property type="term" value="F:serine-type endopeptidase inhibitor activity"/>
    <property type="evidence" value="ECO:0007669"/>
    <property type="project" value="InterPro"/>
</dbReference>
<proteinExistence type="predicted"/>
<protein>
    <submittedName>
        <fullName evidence="1">Unplaced genomic scaffold scaffold_24, whole genome shotgun sequence</fullName>
    </submittedName>
</protein>
<sequence>MPNNLKPGKCVVRSVMTGQPQLGVNHTKPGMQPVIVNGPSHEWLVSKADGGRFFLNVGGYHTGLFETAVYGTIHEADRREWIITHRKEQDAYTIEAKDGDGRGWTVPYDHVQPDRTPVTVAPIIATASLPPFFSPAQLFRFDYD</sequence>
<evidence type="ECO:0000313" key="2">
    <source>
        <dbReference type="Proteomes" id="UP000053820"/>
    </source>
</evidence>
<dbReference type="Proteomes" id="UP000053820">
    <property type="component" value="Unassembled WGS sequence"/>
</dbReference>